<dbReference type="AlphaFoldDB" id="G3YBS7"/>
<reference evidence="1 2" key="1">
    <citation type="journal article" date="2011" name="Genome Res.">
        <title>Comparative genomics of citric-acid-producing Aspergillus niger ATCC 1015 versus enzyme-producing CBS 513.88.</title>
        <authorList>
            <person name="Andersen M.R."/>
            <person name="Salazar M.P."/>
            <person name="Schaap P.J."/>
            <person name="van de Vondervoort P.J."/>
            <person name="Culley D."/>
            <person name="Thykaer J."/>
            <person name="Frisvad J.C."/>
            <person name="Nielsen K.F."/>
            <person name="Albang R."/>
            <person name="Albermann K."/>
            <person name="Berka R.M."/>
            <person name="Braus G.H."/>
            <person name="Braus-Stromeyer S.A."/>
            <person name="Corrochano L.M."/>
            <person name="Dai Z."/>
            <person name="van Dijck P.W."/>
            <person name="Hofmann G."/>
            <person name="Lasure L.L."/>
            <person name="Magnuson J.K."/>
            <person name="Menke H."/>
            <person name="Meijer M."/>
            <person name="Meijer S.L."/>
            <person name="Nielsen J.B."/>
            <person name="Nielsen M.L."/>
            <person name="van Ooyen A.J."/>
            <person name="Pel H.J."/>
            <person name="Poulsen L."/>
            <person name="Samson R.A."/>
            <person name="Stam H."/>
            <person name="Tsang A."/>
            <person name="van den Brink J.M."/>
            <person name="Atkins A."/>
            <person name="Aerts A."/>
            <person name="Shapiro H."/>
            <person name="Pangilinan J."/>
            <person name="Salamov A."/>
            <person name="Lou Y."/>
            <person name="Lindquist E."/>
            <person name="Lucas S."/>
            <person name="Grimwood J."/>
            <person name="Grigoriev I.V."/>
            <person name="Kubicek C.P."/>
            <person name="Martinez D."/>
            <person name="van Peij N.N."/>
            <person name="Roubos J.A."/>
            <person name="Nielsen J."/>
            <person name="Baker S.E."/>
        </authorList>
    </citation>
    <scope>NUCLEOTIDE SEQUENCE [LARGE SCALE GENOMIC DNA]</scope>
    <source>
        <strain evidence="2">ATCC 1015 / CBS 113.46 / FGSC A1144 / LSHB Ac4 / NCTC 3858a / NRRL 328 / USDA 3528.7</strain>
    </source>
</reference>
<evidence type="ECO:0000313" key="1">
    <source>
        <dbReference type="EMBL" id="EHA20063.1"/>
    </source>
</evidence>
<name>G3YBS7_ASPNA</name>
<dbReference type="OrthoDB" id="2014201at2759"/>
<dbReference type="InterPro" id="IPR029044">
    <property type="entry name" value="Nucleotide-diphossugar_trans"/>
</dbReference>
<dbReference type="SUPFAM" id="SSF53448">
    <property type="entry name" value="Nucleotide-diphospho-sugar transferases"/>
    <property type="match status" value="1"/>
</dbReference>
<sequence>MFTRTPKVLRAFFLVASTLLGFVTLLRLPKHPNAARGSDPYYTGLSGERVDWSRFAYTQYATDRSYLCNSVMIFEALHRLGTKADLVLMYPSKFLVSENDSSLEARLLRFARDKYDVKLKPIEVIKKGGAGGNAAPWSTSYTKLLAFNQTDYDRVLNLDSDATLLQTMDELFLLPPAPVAMPLAYWFYPKERVFTSGLMLIQPSTDEFNRLLEEIWDNPSEEYDMEIVNKLYEDDTLVIPHRPYMLLTGEFRAKNHEAYLGNTYESWDAEKILRTAKYLHFSDWPVPKPWVAATQHVIEQTQPPCEVNPATGQRDDCHLREIWLGMYKEFMTRRQVFSISWPQFKYYREY</sequence>
<organism evidence="1 2">
    <name type="scientific">Aspergillus niger (strain ATCC 1015 / CBS 113.46 / FGSC A1144 / LSHB Ac4 / NCTC 3858a / NRRL 328 / USDA 3528.7)</name>
    <dbReference type="NCBI Taxonomy" id="380704"/>
    <lineage>
        <taxon>Eukaryota</taxon>
        <taxon>Fungi</taxon>
        <taxon>Dikarya</taxon>
        <taxon>Ascomycota</taxon>
        <taxon>Pezizomycotina</taxon>
        <taxon>Eurotiomycetes</taxon>
        <taxon>Eurotiomycetidae</taxon>
        <taxon>Eurotiales</taxon>
        <taxon>Aspergillaceae</taxon>
        <taxon>Aspergillus</taxon>
        <taxon>Aspergillus subgen. Circumdati</taxon>
    </lineage>
</organism>
<dbReference type="STRING" id="380704.G3YBS7"/>
<protein>
    <recommendedName>
        <fullName evidence="3">Nucleotide-diphospho-sugar transferase</fullName>
    </recommendedName>
</protein>
<accession>G3YBS7</accession>
<proteinExistence type="predicted"/>
<dbReference type="InterPro" id="IPR050587">
    <property type="entry name" value="GNT1/Glycosyltrans_8"/>
</dbReference>
<dbReference type="PANTHER" id="PTHR11183">
    <property type="entry name" value="GLYCOGENIN SUBFAMILY MEMBER"/>
    <property type="match status" value="1"/>
</dbReference>
<dbReference type="Proteomes" id="UP000009038">
    <property type="component" value="Unassembled WGS sequence"/>
</dbReference>
<dbReference type="EMBL" id="ACJE01000019">
    <property type="protein sequence ID" value="EHA20063.1"/>
    <property type="molecule type" value="Genomic_DNA"/>
</dbReference>
<gene>
    <name evidence="1" type="ORF">ASPNIDRAFT_179933</name>
</gene>
<comment type="caution">
    <text evidence="1">The sequence shown here is derived from an EMBL/GenBank/DDBJ whole genome shotgun (WGS) entry which is preliminary data.</text>
</comment>
<evidence type="ECO:0000313" key="2">
    <source>
        <dbReference type="Proteomes" id="UP000009038"/>
    </source>
</evidence>
<dbReference type="Gene3D" id="3.90.550.10">
    <property type="entry name" value="Spore Coat Polysaccharide Biosynthesis Protein SpsA, Chain A"/>
    <property type="match status" value="1"/>
</dbReference>
<evidence type="ECO:0008006" key="3">
    <source>
        <dbReference type="Google" id="ProtNLM"/>
    </source>
</evidence>
<dbReference type="HOGENOM" id="CLU_034860_1_0_1"/>